<evidence type="ECO:0000256" key="8">
    <source>
        <dbReference type="ARBA" id="ARBA00071615"/>
    </source>
</evidence>
<dbReference type="PANTHER" id="PTHR46017:SF1">
    <property type="entry name" value="ALPHA-MANNOSIDASE 2C1"/>
    <property type="match status" value="1"/>
</dbReference>
<comment type="catalytic activity">
    <reaction evidence="1">
        <text>Hydrolysis of terminal, non-reducing alpha-D-mannose residues in alpha-D-mannosides.</text>
        <dbReference type="EC" id="3.2.1.24"/>
    </reaction>
</comment>
<dbReference type="EMBL" id="QPFP01000011">
    <property type="protein sequence ID" value="TEB33984.1"/>
    <property type="molecule type" value="Genomic_DNA"/>
</dbReference>
<evidence type="ECO:0000313" key="12">
    <source>
        <dbReference type="Proteomes" id="UP000298030"/>
    </source>
</evidence>
<feature type="region of interest" description="Disordered" evidence="9">
    <location>
        <begin position="34"/>
        <end position="109"/>
    </location>
</feature>
<evidence type="ECO:0000256" key="4">
    <source>
        <dbReference type="ARBA" id="ARBA00022723"/>
    </source>
</evidence>
<dbReference type="Gene3D" id="2.70.98.30">
    <property type="entry name" value="Golgi alpha-mannosidase II, domain 4"/>
    <property type="match status" value="1"/>
</dbReference>
<keyword evidence="12" id="KW-1185">Reference proteome</keyword>
<dbReference type="FunFam" id="1.20.1270.50:FF:000004">
    <property type="entry name" value="alpha-mannosidase 2C1 isoform X1"/>
    <property type="match status" value="1"/>
</dbReference>
<dbReference type="SUPFAM" id="SSF88688">
    <property type="entry name" value="Families 57/38 glycoside transferase middle domain"/>
    <property type="match status" value="1"/>
</dbReference>
<dbReference type="SMART" id="SM00872">
    <property type="entry name" value="Alpha-mann_mid"/>
    <property type="match status" value="1"/>
</dbReference>
<dbReference type="Pfam" id="PF22907">
    <property type="entry name" value="Ams1-like_1st"/>
    <property type="match status" value="1"/>
</dbReference>
<evidence type="ECO:0000256" key="3">
    <source>
        <dbReference type="ARBA" id="ARBA00012752"/>
    </source>
</evidence>
<dbReference type="AlphaFoldDB" id="A0A4Y7TJ23"/>
<dbReference type="EC" id="3.2.1.24" evidence="3"/>
<dbReference type="Pfam" id="PF07748">
    <property type="entry name" value="Glyco_hydro_38C"/>
    <property type="match status" value="1"/>
</dbReference>
<dbReference type="InterPro" id="IPR041147">
    <property type="entry name" value="GH38_C"/>
</dbReference>
<comment type="function">
    <text evidence="7">Degrades free oligosaccharides in the vacuole.</text>
</comment>
<dbReference type="SUPFAM" id="SSF74650">
    <property type="entry name" value="Galactose mutarotase-like"/>
    <property type="match status" value="1"/>
</dbReference>
<reference evidence="11 12" key="1">
    <citation type="journal article" date="2019" name="Nat. Ecol. Evol.">
        <title>Megaphylogeny resolves global patterns of mushroom evolution.</title>
        <authorList>
            <person name="Varga T."/>
            <person name="Krizsan K."/>
            <person name="Foldi C."/>
            <person name="Dima B."/>
            <person name="Sanchez-Garcia M."/>
            <person name="Sanchez-Ramirez S."/>
            <person name="Szollosi G.J."/>
            <person name="Szarkandi J.G."/>
            <person name="Papp V."/>
            <person name="Albert L."/>
            <person name="Andreopoulos W."/>
            <person name="Angelini C."/>
            <person name="Antonin V."/>
            <person name="Barry K.W."/>
            <person name="Bougher N.L."/>
            <person name="Buchanan P."/>
            <person name="Buyck B."/>
            <person name="Bense V."/>
            <person name="Catcheside P."/>
            <person name="Chovatia M."/>
            <person name="Cooper J."/>
            <person name="Damon W."/>
            <person name="Desjardin D."/>
            <person name="Finy P."/>
            <person name="Geml J."/>
            <person name="Haridas S."/>
            <person name="Hughes K."/>
            <person name="Justo A."/>
            <person name="Karasinski D."/>
            <person name="Kautmanova I."/>
            <person name="Kiss B."/>
            <person name="Kocsube S."/>
            <person name="Kotiranta H."/>
            <person name="LaButti K.M."/>
            <person name="Lechner B.E."/>
            <person name="Liimatainen K."/>
            <person name="Lipzen A."/>
            <person name="Lukacs Z."/>
            <person name="Mihaltcheva S."/>
            <person name="Morgado L.N."/>
            <person name="Niskanen T."/>
            <person name="Noordeloos M.E."/>
            <person name="Ohm R.A."/>
            <person name="Ortiz-Santana B."/>
            <person name="Ovrebo C."/>
            <person name="Racz N."/>
            <person name="Riley R."/>
            <person name="Savchenko A."/>
            <person name="Shiryaev A."/>
            <person name="Soop K."/>
            <person name="Spirin V."/>
            <person name="Szebenyi C."/>
            <person name="Tomsovsky M."/>
            <person name="Tulloss R.E."/>
            <person name="Uehling J."/>
            <person name="Grigoriev I.V."/>
            <person name="Vagvolgyi C."/>
            <person name="Papp T."/>
            <person name="Martin F.M."/>
            <person name="Miettinen O."/>
            <person name="Hibbett D.S."/>
            <person name="Nagy L.G."/>
        </authorList>
    </citation>
    <scope>NUCLEOTIDE SEQUENCE [LARGE SCALE GENOMIC DNA]</scope>
    <source>
        <strain evidence="11 12">FP101781</strain>
    </source>
</reference>
<dbReference type="InterPro" id="IPR011682">
    <property type="entry name" value="Glyco_hydro_38_C"/>
</dbReference>
<dbReference type="InterPro" id="IPR011013">
    <property type="entry name" value="Gal_mutarotase_sf_dom"/>
</dbReference>
<dbReference type="FunFam" id="2.70.98.30:FF:000001">
    <property type="entry name" value="alpha-mannosidase 2C1 isoform X2"/>
    <property type="match status" value="1"/>
</dbReference>
<dbReference type="Gene3D" id="3.20.110.10">
    <property type="entry name" value="Glycoside hydrolase 38, N terminal domain"/>
    <property type="match status" value="1"/>
</dbReference>
<dbReference type="PANTHER" id="PTHR46017">
    <property type="entry name" value="ALPHA-MANNOSIDASE 2C1"/>
    <property type="match status" value="1"/>
</dbReference>
<dbReference type="Pfam" id="PF09261">
    <property type="entry name" value="Alpha-mann_mid"/>
    <property type="match status" value="1"/>
</dbReference>
<organism evidence="11 12">
    <name type="scientific">Coprinellus micaceus</name>
    <name type="common">Glistening ink-cap mushroom</name>
    <name type="synonym">Coprinus micaceus</name>
    <dbReference type="NCBI Taxonomy" id="71717"/>
    <lineage>
        <taxon>Eukaryota</taxon>
        <taxon>Fungi</taxon>
        <taxon>Dikarya</taxon>
        <taxon>Basidiomycota</taxon>
        <taxon>Agaricomycotina</taxon>
        <taxon>Agaricomycetes</taxon>
        <taxon>Agaricomycetidae</taxon>
        <taxon>Agaricales</taxon>
        <taxon>Agaricineae</taxon>
        <taxon>Psathyrellaceae</taxon>
        <taxon>Coprinellus</taxon>
    </lineage>
</organism>
<proteinExistence type="inferred from homology"/>
<keyword evidence="4" id="KW-0479">Metal-binding</keyword>
<dbReference type="InterPro" id="IPR027291">
    <property type="entry name" value="Glyco_hydro_38_N_sf"/>
</dbReference>
<dbReference type="InterPro" id="IPR011330">
    <property type="entry name" value="Glyco_hydro/deAcase_b/a-brl"/>
</dbReference>
<dbReference type="InterPro" id="IPR000602">
    <property type="entry name" value="Glyco_hydro_38_N"/>
</dbReference>
<dbReference type="GO" id="GO:0006013">
    <property type="term" value="P:mannose metabolic process"/>
    <property type="evidence" value="ECO:0007669"/>
    <property type="project" value="InterPro"/>
</dbReference>
<dbReference type="GO" id="GO:0030246">
    <property type="term" value="F:carbohydrate binding"/>
    <property type="evidence" value="ECO:0007669"/>
    <property type="project" value="InterPro"/>
</dbReference>
<dbReference type="Pfam" id="PF01074">
    <property type="entry name" value="Glyco_hydro_38N"/>
    <property type="match status" value="1"/>
</dbReference>
<comment type="caution">
    <text evidence="11">The sequence shown here is derived from an EMBL/GenBank/DDBJ whole genome shotgun (WGS) entry which is preliminary data.</text>
</comment>
<keyword evidence="5 11" id="KW-0378">Hydrolase</keyword>
<dbReference type="GO" id="GO:0000329">
    <property type="term" value="C:fungal-type vacuole membrane"/>
    <property type="evidence" value="ECO:0007669"/>
    <property type="project" value="TreeGrafter"/>
</dbReference>
<evidence type="ECO:0000313" key="11">
    <source>
        <dbReference type="EMBL" id="TEB33984.1"/>
    </source>
</evidence>
<feature type="compositionally biased region" description="Basic residues" evidence="9">
    <location>
        <begin position="76"/>
        <end position="85"/>
    </location>
</feature>
<dbReference type="FunFam" id="3.20.110.10:FF:000002">
    <property type="entry name" value="alpha-mannosidase 2C1 isoform X1"/>
    <property type="match status" value="1"/>
</dbReference>
<evidence type="ECO:0000256" key="2">
    <source>
        <dbReference type="ARBA" id="ARBA00009792"/>
    </source>
</evidence>
<evidence type="ECO:0000256" key="9">
    <source>
        <dbReference type="SAM" id="MobiDB-lite"/>
    </source>
</evidence>
<name>A0A4Y7TJ23_COPMI</name>
<sequence>MTPEYLALLQAQAQSQARYHQAQQPGQYAEIPQVQAGHGHHHHHEEEGQALDAPDRDSSAELQASVSSSQSPLTQGHHHHHHGSHKHYDQKPLPGGGGGRGGEYPQLNHTPGAKWIKHLTRSRLDTFTGGHYSDVNLSSVLFERRESGSEWVKLRVWSAPGLSKPSFEEAVGQKFRSAKKGDSFGPSWTNHWWKITVYIPEEFKQYERVQFEFDPGCEAMVFSTDGTPLQGITGGFGGDRRVDHIIPRSAIKAGVYEFVVESSCNGMFGVPWNGDTIAPPDMNRYFTLASADLVVPNQEAWRLLWDFEALKQVVESVAGNTVLQNKALIAANEIMNVFGRGDKAGIKRARKLAEGVFGEGWEEKGAKIYEEGVGRASVWGIGHCHIDTAWLWPYRVTQQKVARSWSTQIDLMERYPEHRFAASSAQQYKWLEEQYPKLFEKVREKVKEGRFHLVGGSWVENDSNMPSGEALVRQFLYAQRFFESRFGVRCETAWLPDSFGLTGALPQLIRGAGMKYFFTQKLSWNNINTFPHSSFNWVGLDGTQVLCHMTPVDTYTAQATVGDVKKGLENHKNLESSDTALLVFGNGDGGGGPLNKMLENLRRIRAVTNTHRELPPVSMGSSVDEFFCDLEEHTDEGRKLPNWHGELYLEFHRGTYTSHGSIKKGNRHSEILLRDVELLATLASVKAAGGYVYPKKEIDECWEKVLLNQFHDVLPGSSIGMVYDDAEKLYAEVKSTGEALLEEALSVLFPSSAPLVPSPVTNAKLHARILSASTKLVAFNTTFFPRVEVVKVPLSKMTKEVKSMVLQASEDGRDGYAVVACAEGAAVGEVVSPSNRLRSKLMPVSVYTNGSDHFVMRNSSVQLTIADGRITSLLDVKTDRELISKGQTGGLVIFQDRPNYWDAWDVEIHHLEVSEQLKFENVSVVSQGPVFGAVRAEVKYGKSTIVLTISISATGATTRDGSRSLFNFDAQVDWHQRHEFLKFELPLDIHSDHATYETQFGHLQRPTHKNTTWDMAKFEVCGHKFADLSEFGYGVAILSESKYGFSCLGNVLRISLLRSATAPDAEQDQGEHHFSWGVYPHTGGFLESDVPVAGFLYNSPIRGTFIELLFDVAANALTHRPPFTIEGSRNVFLETAKRGEDDSFDDPGKNTLVVRLYEAYGGHGTVALKISRHVPVVKAFLTNLLEDHEEELEIQKVEDTASLVESGPEASASVKLRFRGFEVKTVKLVLGSNDDLASSLESVKEEVTYPPPPAEKRLVDF</sequence>
<dbReference type="GO" id="GO:0046872">
    <property type="term" value="F:metal ion binding"/>
    <property type="evidence" value="ECO:0007669"/>
    <property type="project" value="UniProtKB-KW"/>
</dbReference>
<dbReference type="InterPro" id="IPR054723">
    <property type="entry name" value="Ams1-like_N"/>
</dbReference>
<accession>A0A4Y7TJ23</accession>
<comment type="similarity">
    <text evidence="2">Belongs to the glycosyl hydrolase 38 family.</text>
</comment>
<gene>
    <name evidence="11" type="ORF">FA13DRAFT_1626618</name>
</gene>
<dbReference type="SUPFAM" id="SSF88713">
    <property type="entry name" value="Glycoside hydrolase/deacetylase"/>
    <property type="match status" value="1"/>
</dbReference>
<dbReference type="GO" id="GO:0009313">
    <property type="term" value="P:oligosaccharide catabolic process"/>
    <property type="evidence" value="ECO:0007669"/>
    <property type="project" value="TreeGrafter"/>
</dbReference>
<feature type="compositionally biased region" description="Low complexity" evidence="9">
    <location>
        <begin position="60"/>
        <end position="71"/>
    </location>
</feature>
<evidence type="ECO:0000256" key="5">
    <source>
        <dbReference type="ARBA" id="ARBA00022801"/>
    </source>
</evidence>
<dbReference type="Gene3D" id="1.20.1270.50">
    <property type="entry name" value="Glycoside hydrolase family 38, central domain"/>
    <property type="match status" value="1"/>
</dbReference>
<dbReference type="STRING" id="71717.A0A4Y7TJ23"/>
<evidence type="ECO:0000256" key="1">
    <source>
        <dbReference type="ARBA" id="ARBA00000365"/>
    </source>
</evidence>
<dbReference type="GO" id="GO:0004559">
    <property type="term" value="F:alpha-mannosidase activity"/>
    <property type="evidence" value="ECO:0007669"/>
    <property type="project" value="UniProtKB-EC"/>
</dbReference>
<dbReference type="InterPro" id="IPR028995">
    <property type="entry name" value="Glyco_hydro_57/38_cen_sf"/>
</dbReference>
<dbReference type="Proteomes" id="UP000298030">
    <property type="component" value="Unassembled WGS sequence"/>
</dbReference>
<evidence type="ECO:0000259" key="10">
    <source>
        <dbReference type="SMART" id="SM00872"/>
    </source>
</evidence>
<keyword evidence="6" id="KW-0326">Glycosidase</keyword>
<dbReference type="InterPro" id="IPR037094">
    <property type="entry name" value="Glyco_hydro_38_cen_sf"/>
</dbReference>
<dbReference type="InterPro" id="IPR015341">
    <property type="entry name" value="Glyco_hydro_38_cen"/>
</dbReference>
<protein>
    <recommendedName>
        <fullName evidence="8">Alpha-mannosidase</fullName>
        <ecNumber evidence="3">3.2.1.24</ecNumber>
    </recommendedName>
</protein>
<feature type="domain" description="Glycoside hydrolase family 38 central" evidence="10">
    <location>
        <begin position="650"/>
        <end position="730"/>
    </location>
</feature>
<dbReference type="CDD" id="cd10812">
    <property type="entry name" value="GH38N_AMII_ScAms1_like"/>
    <property type="match status" value="1"/>
</dbReference>
<evidence type="ECO:0000256" key="7">
    <source>
        <dbReference type="ARBA" id="ARBA00054985"/>
    </source>
</evidence>
<dbReference type="Pfam" id="PF17677">
    <property type="entry name" value="Glyco_hydro38C2"/>
    <property type="match status" value="1"/>
</dbReference>
<evidence type="ECO:0000256" key="6">
    <source>
        <dbReference type="ARBA" id="ARBA00023295"/>
    </source>
</evidence>
<dbReference type="OrthoDB" id="10261055at2759"/>